<evidence type="ECO:0000256" key="1">
    <source>
        <dbReference type="ARBA" id="ARBA00023002"/>
    </source>
</evidence>
<dbReference type="SUPFAM" id="SSF56762">
    <property type="entry name" value="HydB/Nqo4-like"/>
    <property type="match status" value="1"/>
</dbReference>
<dbReference type="PANTHER" id="PTHR43485">
    <property type="entry name" value="HYDROGENASE-4 COMPONENT G"/>
    <property type="match status" value="1"/>
</dbReference>
<sequence>MTSARDLLAAAPLEADLHPWPGRVLDADSWRALAAAPESEELLLLALWASGARVRALFRGPAGDILPVVAPLADRGFAALSPHWPVADDFERVVGDLWGYRAAGGAEAPLLDHGLWSCTAPLATPPGPPAAEPAWAEFFPDAPSGQLAIGPASGDLAGPVHWRFRLDGECIAAAARRPGYAHKGQIALMRDRTARVAARFAARLAAEATVAHSLAFATAAEAALGVTAPPRAVALRGVMAEIERITTHLSRLVTLAELTGAAPAARFGAAALAALREACGSVFGHRLMMDVLIPGGLAGDLDAAGARGLAGALDQVESRLAGLSLAEAALAGRGRVARDTLRRLTGCGFAARACGSREDARRSPGYPPYDRLDFALPEIVGGDVAARAWTRHEEIALALTLARVLLADLPPGPVLAPLPNGTGKGLGLAEGPEGEIWHFLEIEGGLIVAAFPCDPGWRTGRLLEAALRGAAWDEFALIRASFGGSVSGMDL</sequence>
<organism evidence="3">
    <name type="scientific">Acidicaldus sp</name>
    <dbReference type="NCBI Taxonomy" id="1872105"/>
    <lineage>
        <taxon>Bacteria</taxon>
        <taxon>Pseudomonadati</taxon>
        <taxon>Pseudomonadota</taxon>
        <taxon>Alphaproteobacteria</taxon>
        <taxon>Acetobacterales</taxon>
        <taxon>Acetobacteraceae</taxon>
        <taxon>Acidicaldus</taxon>
    </lineage>
</organism>
<dbReference type="Gene3D" id="1.10.645.10">
    <property type="entry name" value="Cytochrome-c3 Hydrogenase, chain B"/>
    <property type="match status" value="1"/>
</dbReference>
<gene>
    <name evidence="3" type="ORF">ENY07_04320</name>
</gene>
<dbReference type="InterPro" id="IPR052197">
    <property type="entry name" value="ComplexI_49kDa-like"/>
</dbReference>
<dbReference type="PANTHER" id="PTHR43485:SF1">
    <property type="entry name" value="FORMATE HYDROGENLYASE SUBUNIT 5-RELATED"/>
    <property type="match status" value="1"/>
</dbReference>
<protein>
    <recommendedName>
        <fullName evidence="2">NADH-quinone oxidoreductase subunit D domain-containing protein</fullName>
    </recommendedName>
</protein>
<dbReference type="InterPro" id="IPR001135">
    <property type="entry name" value="NADH_Q_OxRdtase_suD"/>
</dbReference>
<dbReference type="AlphaFoldDB" id="A0A8J4H9R4"/>
<evidence type="ECO:0000313" key="3">
    <source>
        <dbReference type="EMBL" id="HGC42439.1"/>
    </source>
</evidence>
<dbReference type="Pfam" id="PF00346">
    <property type="entry name" value="Complex1_49kDa"/>
    <property type="match status" value="1"/>
</dbReference>
<name>A0A8J4H9R4_9PROT</name>
<dbReference type="GO" id="GO:0016651">
    <property type="term" value="F:oxidoreductase activity, acting on NAD(P)H"/>
    <property type="evidence" value="ECO:0007669"/>
    <property type="project" value="InterPro"/>
</dbReference>
<accession>A0A8J4H9R4</accession>
<proteinExistence type="predicted"/>
<dbReference type="EMBL" id="DTQM01000084">
    <property type="protein sequence ID" value="HGC42439.1"/>
    <property type="molecule type" value="Genomic_DNA"/>
</dbReference>
<comment type="caution">
    <text evidence="3">The sequence shown here is derived from an EMBL/GenBank/DDBJ whole genome shotgun (WGS) entry which is preliminary data.</text>
</comment>
<reference evidence="3" key="1">
    <citation type="journal article" date="2020" name="mSystems">
        <title>Genome- and Community-Level Interaction Insights into Carbon Utilization and Element Cycling Functions of Hydrothermarchaeota in Hydrothermal Sediment.</title>
        <authorList>
            <person name="Zhou Z."/>
            <person name="Liu Y."/>
            <person name="Xu W."/>
            <person name="Pan J."/>
            <person name="Luo Z.H."/>
            <person name="Li M."/>
        </authorList>
    </citation>
    <scope>NUCLEOTIDE SEQUENCE</scope>
    <source>
        <strain evidence="3">SpSt-997</strain>
    </source>
</reference>
<keyword evidence="1" id="KW-0560">Oxidoreductase</keyword>
<evidence type="ECO:0000259" key="2">
    <source>
        <dbReference type="Pfam" id="PF00346"/>
    </source>
</evidence>
<dbReference type="GO" id="GO:0048038">
    <property type="term" value="F:quinone binding"/>
    <property type="evidence" value="ECO:0007669"/>
    <property type="project" value="InterPro"/>
</dbReference>
<dbReference type="InterPro" id="IPR029014">
    <property type="entry name" value="NiFe-Hase_large"/>
</dbReference>
<feature type="domain" description="NADH-quinone oxidoreductase subunit D" evidence="2">
    <location>
        <begin position="279"/>
        <end position="417"/>
    </location>
</feature>
<dbReference type="GO" id="GO:0051287">
    <property type="term" value="F:NAD binding"/>
    <property type="evidence" value="ECO:0007669"/>
    <property type="project" value="InterPro"/>
</dbReference>